<dbReference type="OrthoDB" id="2045100at2"/>
<organism evidence="2 4">
    <name type="scientific">Staphylococcus microti</name>
    <dbReference type="NCBI Taxonomy" id="569857"/>
    <lineage>
        <taxon>Bacteria</taxon>
        <taxon>Bacillati</taxon>
        <taxon>Bacillota</taxon>
        <taxon>Bacilli</taxon>
        <taxon>Bacillales</taxon>
        <taxon>Staphylococcaceae</taxon>
        <taxon>Staphylococcus</taxon>
    </lineage>
</organism>
<protein>
    <submittedName>
        <fullName evidence="2">Protein of uncharacterized function (DUF2750)</fullName>
    </submittedName>
</protein>
<sequence length="239" mass="28262">MKINYTLKPVAIEEIEKVKNLEKFSFIESTYWDLFQQGNRFYLGKWKFYPIRDEHHIRKTAMDVVTMNRQSDAYIFIAEDGDENYIAYHKEDGKLHFINDHAGFDIDPPLIYDDLDELLEAFSYKSNSYAEHENKLEAITRLLDQQDTLYYLYNRDIDDIAGTLSVEFFPAITFFFWTTEAGAKAYQTELWENFELKKMSVDTFYSEILEDFAEYGDVVGIDWENNGGEEFFAEALLEM</sequence>
<gene>
    <name evidence="2" type="ORF">NCTC13832_01858</name>
    <name evidence="1" type="ORF">TP70_10530</name>
</gene>
<dbReference type="Pfam" id="PF11042">
    <property type="entry name" value="DUF2750"/>
    <property type="match status" value="1"/>
</dbReference>
<dbReference type="InterPro" id="IPR021284">
    <property type="entry name" value="DUF2750"/>
</dbReference>
<evidence type="ECO:0000313" key="2">
    <source>
        <dbReference type="EMBL" id="SUM58111.1"/>
    </source>
</evidence>
<dbReference type="SUPFAM" id="SSF160631">
    <property type="entry name" value="SMI1/KNR4-like"/>
    <property type="match status" value="1"/>
</dbReference>
<dbReference type="AlphaFoldDB" id="A0A0D6XMT8"/>
<dbReference type="RefSeq" id="WP_044361531.1">
    <property type="nucleotide sequence ID" value="NZ_JXWY01000135.1"/>
</dbReference>
<dbReference type="EMBL" id="UHDT01000001">
    <property type="protein sequence ID" value="SUM58111.1"/>
    <property type="molecule type" value="Genomic_DNA"/>
</dbReference>
<accession>A0A0D6XMT8</accession>
<dbReference type="Proteomes" id="UP000254100">
    <property type="component" value="Unassembled WGS sequence"/>
</dbReference>
<evidence type="ECO:0000313" key="1">
    <source>
        <dbReference type="EMBL" id="KIX89917.1"/>
    </source>
</evidence>
<dbReference type="InterPro" id="IPR037883">
    <property type="entry name" value="Knr4/Smi1-like_sf"/>
</dbReference>
<evidence type="ECO:0000313" key="4">
    <source>
        <dbReference type="Proteomes" id="UP000254100"/>
    </source>
</evidence>
<reference evidence="2 4" key="2">
    <citation type="submission" date="2018-06" db="EMBL/GenBank/DDBJ databases">
        <authorList>
            <consortium name="Pathogen Informatics"/>
            <person name="Doyle S."/>
        </authorList>
    </citation>
    <scope>NUCLEOTIDE SEQUENCE [LARGE SCALE GENOMIC DNA]</scope>
    <source>
        <strain evidence="2 4">NCTC13832</strain>
    </source>
</reference>
<proteinExistence type="predicted"/>
<name>A0A0D6XMT8_9STAP</name>
<evidence type="ECO:0000313" key="3">
    <source>
        <dbReference type="Proteomes" id="UP000032366"/>
    </source>
</evidence>
<dbReference type="Proteomes" id="UP000032366">
    <property type="component" value="Unassembled WGS sequence"/>
</dbReference>
<keyword evidence="3" id="KW-1185">Reference proteome</keyword>
<dbReference type="EMBL" id="JXWY01000135">
    <property type="protein sequence ID" value="KIX89917.1"/>
    <property type="molecule type" value="Genomic_DNA"/>
</dbReference>
<reference evidence="1 3" key="1">
    <citation type="submission" date="2015-01" db="EMBL/GenBank/DDBJ databases">
        <authorList>
            <person name="Guo J."/>
        </authorList>
    </citation>
    <scope>NUCLEOTIDE SEQUENCE [LARGE SCALE GENOMIC DNA]</scope>
    <source>
        <strain evidence="1 3">DSM 22147</strain>
    </source>
</reference>